<dbReference type="RefSeq" id="WP_094603747.1">
    <property type="nucleotide sequence ID" value="NZ_CP155573.1"/>
</dbReference>
<feature type="transmembrane region" description="Helical" evidence="9">
    <location>
        <begin position="43"/>
        <end position="62"/>
    </location>
</feature>
<dbReference type="EC" id="2.7.13.3" evidence="2"/>
<reference evidence="11" key="1">
    <citation type="submission" date="2024-05" db="EMBL/GenBank/DDBJ databases">
        <title>Isolation and characterization of Sporomusa carbonis sp. nov., a carboxydotrophic hydrogenogen in the genus of Sporomusa isolated from a charcoal burning pile.</title>
        <authorList>
            <person name="Boeer T."/>
            <person name="Rosenbaum F."/>
            <person name="Eysell L."/>
            <person name="Mueller V."/>
            <person name="Daniel R."/>
            <person name="Poehlein A."/>
        </authorList>
    </citation>
    <scope>NUCLEOTIDE SEQUENCE [LARGE SCALE GENOMIC DNA]</scope>
    <source>
        <strain evidence="11">DSM 10669</strain>
    </source>
</reference>
<protein>
    <recommendedName>
        <fullName evidence="2">histidine kinase</fullName>
        <ecNumber evidence="2">2.7.13.3</ecNumber>
    </recommendedName>
</protein>
<evidence type="ECO:0000256" key="2">
    <source>
        <dbReference type="ARBA" id="ARBA00012438"/>
    </source>
</evidence>
<evidence type="ECO:0000313" key="12">
    <source>
        <dbReference type="Proteomes" id="UP000216752"/>
    </source>
</evidence>
<evidence type="ECO:0000313" key="11">
    <source>
        <dbReference type="EMBL" id="XFO67929.1"/>
    </source>
</evidence>
<sequence length="563" mass="63188">MVRSLNYPLGDNIWFYMVTIAVLEALAIYAWQFRKMPGAVTQVIMLVSKGVLLLSLVLVSMSTELPAKLFWVKLQQITVGLILYLWFVFVLQVSQQEKIIPSVVKYSIFGIMVCLWLAMLSNWHGLHWRDVWLDGRTIKAVVGPVDRAVMIYGYLLCILNTVLNVRWVLITAGLRRKQALWFTIAGLTSVAGHILWRFSGSHFIEPLPWAFLLSSAIVVWLYYRWRFYSILPLAQDVAARHMIDGLLVIDEQDCIVDMNPAAKQMLNGLPAAAGGQLQASAIAWPALAEVDGRHGVKIVEAVREYPEGNCYYQLSRIPLQTAPDRFLGRIILLKDITRQKQDQAKMVEQEKALSVLTERERLGRELHDVQGQFPGCVKIQTQTIKILLQNGRLTEAMAQLESLAQAADASFLDVRESITGLKIAAKGWEFFEKLPEWLSQFQKMSGIATAYVGPQAMPPRWILPAAEVHLLRIVQETLSNTRKHAGASNINVTFTFAADRLVVTMEDDGCGFDSKNIQTDPAKFGLNIIRERAAEIGGTCTVRSVPKQGTMVTVEIPLQKGQL</sequence>
<dbReference type="CDD" id="cd16917">
    <property type="entry name" value="HATPase_UhpB-NarQ-NarX-like"/>
    <property type="match status" value="1"/>
</dbReference>
<keyword evidence="9" id="KW-0812">Transmembrane</keyword>
<dbReference type="Gene3D" id="3.30.565.10">
    <property type="entry name" value="Histidine kinase-like ATPase, C-terminal domain"/>
    <property type="match status" value="1"/>
</dbReference>
<keyword evidence="4" id="KW-0808">Transferase</keyword>
<dbReference type="Proteomes" id="UP000216752">
    <property type="component" value="Chromosome"/>
</dbReference>
<keyword evidence="6" id="KW-0418">Kinase</keyword>
<feature type="transmembrane region" description="Helical" evidence="9">
    <location>
        <begin position="151"/>
        <end position="172"/>
    </location>
</feature>
<evidence type="ECO:0000256" key="3">
    <source>
        <dbReference type="ARBA" id="ARBA00022553"/>
    </source>
</evidence>
<dbReference type="InterPro" id="IPR003594">
    <property type="entry name" value="HATPase_dom"/>
</dbReference>
<dbReference type="Gene3D" id="3.30.450.20">
    <property type="entry name" value="PAS domain"/>
    <property type="match status" value="1"/>
</dbReference>
<accession>A0ABZ3IQD8</accession>
<dbReference type="InterPro" id="IPR050482">
    <property type="entry name" value="Sensor_HK_TwoCompSys"/>
</dbReference>
<organism evidence="11 12">
    <name type="scientific">Sporomusa silvacetica DSM 10669</name>
    <dbReference type="NCBI Taxonomy" id="1123289"/>
    <lineage>
        <taxon>Bacteria</taxon>
        <taxon>Bacillati</taxon>
        <taxon>Bacillota</taxon>
        <taxon>Negativicutes</taxon>
        <taxon>Selenomonadales</taxon>
        <taxon>Sporomusaceae</taxon>
        <taxon>Sporomusa</taxon>
    </lineage>
</organism>
<dbReference type="Pfam" id="PF02518">
    <property type="entry name" value="HATPase_c"/>
    <property type="match status" value="1"/>
</dbReference>
<dbReference type="InterPro" id="IPR011712">
    <property type="entry name" value="Sig_transdc_His_kin_sub3_dim/P"/>
</dbReference>
<feature type="transmembrane region" description="Helical" evidence="9">
    <location>
        <begin position="103"/>
        <end position="123"/>
    </location>
</feature>
<evidence type="ECO:0000256" key="5">
    <source>
        <dbReference type="ARBA" id="ARBA00022741"/>
    </source>
</evidence>
<evidence type="ECO:0000256" key="6">
    <source>
        <dbReference type="ARBA" id="ARBA00022777"/>
    </source>
</evidence>
<evidence type="ECO:0000256" key="1">
    <source>
        <dbReference type="ARBA" id="ARBA00000085"/>
    </source>
</evidence>
<dbReference type="PANTHER" id="PTHR24421">
    <property type="entry name" value="NITRATE/NITRITE SENSOR PROTEIN NARX-RELATED"/>
    <property type="match status" value="1"/>
</dbReference>
<keyword evidence="8" id="KW-0902">Two-component regulatory system</keyword>
<dbReference type="PANTHER" id="PTHR24421:SF10">
    <property type="entry name" value="NITRATE_NITRITE SENSOR PROTEIN NARQ"/>
    <property type="match status" value="1"/>
</dbReference>
<dbReference type="PROSITE" id="PS50109">
    <property type="entry name" value="HIS_KIN"/>
    <property type="match status" value="1"/>
</dbReference>
<evidence type="ECO:0000259" key="10">
    <source>
        <dbReference type="PROSITE" id="PS50109"/>
    </source>
</evidence>
<feature type="transmembrane region" description="Helical" evidence="9">
    <location>
        <begin position="13"/>
        <end position="31"/>
    </location>
</feature>
<comment type="catalytic activity">
    <reaction evidence="1">
        <text>ATP + protein L-histidine = ADP + protein N-phospho-L-histidine.</text>
        <dbReference type="EC" id="2.7.13.3"/>
    </reaction>
</comment>
<evidence type="ECO:0000256" key="8">
    <source>
        <dbReference type="ARBA" id="ARBA00023012"/>
    </source>
</evidence>
<evidence type="ECO:0000256" key="4">
    <source>
        <dbReference type="ARBA" id="ARBA00022679"/>
    </source>
</evidence>
<evidence type="ECO:0000256" key="9">
    <source>
        <dbReference type="SAM" id="Phobius"/>
    </source>
</evidence>
<dbReference type="Pfam" id="PF07730">
    <property type="entry name" value="HisKA_3"/>
    <property type="match status" value="1"/>
</dbReference>
<feature type="domain" description="Histidine kinase" evidence="10">
    <location>
        <begin position="470"/>
        <end position="560"/>
    </location>
</feature>
<keyword evidence="9" id="KW-1133">Transmembrane helix</keyword>
<feature type="transmembrane region" description="Helical" evidence="9">
    <location>
        <begin position="179"/>
        <end position="196"/>
    </location>
</feature>
<dbReference type="InterPro" id="IPR005467">
    <property type="entry name" value="His_kinase_dom"/>
</dbReference>
<keyword evidence="7" id="KW-0067">ATP-binding</keyword>
<keyword evidence="5" id="KW-0547">Nucleotide-binding</keyword>
<proteinExistence type="predicted"/>
<keyword evidence="3" id="KW-0597">Phosphoprotein</keyword>
<feature type="transmembrane region" description="Helical" evidence="9">
    <location>
        <begin position="74"/>
        <end position="91"/>
    </location>
</feature>
<gene>
    <name evidence="11" type="ORF">SPSIL_041480</name>
</gene>
<feature type="transmembrane region" description="Helical" evidence="9">
    <location>
        <begin position="208"/>
        <end position="225"/>
    </location>
</feature>
<dbReference type="SMART" id="SM00387">
    <property type="entry name" value="HATPase_c"/>
    <property type="match status" value="1"/>
</dbReference>
<dbReference type="EMBL" id="CP155573">
    <property type="protein sequence ID" value="XFO67929.1"/>
    <property type="molecule type" value="Genomic_DNA"/>
</dbReference>
<keyword evidence="9" id="KW-0472">Membrane</keyword>
<evidence type="ECO:0000256" key="7">
    <source>
        <dbReference type="ARBA" id="ARBA00022840"/>
    </source>
</evidence>
<dbReference type="Gene3D" id="1.20.5.1930">
    <property type="match status" value="1"/>
</dbReference>
<dbReference type="InterPro" id="IPR036890">
    <property type="entry name" value="HATPase_C_sf"/>
</dbReference>
<dbReference type="SUPFAM" id="SSF55874">
    <property type="entry name" value="ATPase domain of HSP90 chaperone/DNA topoisomerase II/histidine kinase"/>
    <property type="match status" value="1"/>
</dbReference>
<name>A0ABZ3IQD8_9FIRM</name>
<dbReference type="InterPro" id="IPR031621">
    <property type="entry name" value="HisKA_7TM"/>
</dbReference>
<dbReference type="Pfam" id="PF16927">
    <property type="entry name" value="HisKA_7TM"/>
    <property type="match status" value="1"/>
</dbReference>
<keyword evidence="12" id="KW-1185">Reference proteome</keyword>